<dbReference type="OrthoDB" id="9808081at2"/>
<dbReference type="Gene3D" id="3.60.21.10">
    <property type="match status" value="1"/>
</dbReference>
<reference evidence="2 3" key="1">
    <citation type="submission" date="2018-06" db="EMBL/GenBank/DDBJ databases">
        <title>Genomic Encyclopedia of Archaeal and Bacterial Type Strains, Phase II (KMG-II): from individual species to whole genera.</title>
        <authorList>
            <person name="Goeker M."/>
        </authorList>
    </citation>
    <scope>NUCLEOTIDE SEQUENCE [LARGE SCALE GENOMIC DNA]</scope>
    <source>
        <strain evidence="2 3">T4</strain>
    </source>
</reference>
<dbReference type="InterPro" id="IPR050126">
    <property type="entry name" value="Ap4A_hydrolase"/>
</dbReference>
<gene>
    <name evidence="2" type="ORF">CLV31_101172</name>
</gene>
<dbReference type="InterPro" id="IPR004843">
    <property type="entry name" value="Calcineurin-like_PHP"/>
</dbReference>
<evidence type="ECO:0000313" key="3">
    <source>
        <dbReference type="Proteomes" id="UP000248917"/>
    </source>
</evidence>
<proteinExistence type="predicted"/>
<dbReference type="Pfam" id="PF00149">
    <property type="entry name" value="Metallophos"/>
    <property type="match status" value="1"/>
</dbReference>
<accession>A0A326S079</accession>
<dbReference type="PANTHER" id="PTHR42850">
    <property type="entry name" value="METALLOPHOSPHOESTERASE"/>
    <property type="match status" value="1"/>
</dbReference>
<dbReference type="GO" id="GO:0008803">
    <property type="term" value="F:bis(5'-nucleosyl)-tetraphosphatase (symmetrical) activity"/>
    <property type="evidence" value="ECO:0007669"/>
    <property type="project" value="TreeGrafter"/>
</dbReference>
<feature type="domain" description="Calcineurin-like phosphoesterase" evidence="1">
    <location>
        <begin position="6"/>
        <end position="179"/>
    </location>
</feature>
<dbReference type="PANTHER" id="PTHR42850:SF4">
    <property type="entry name" value="ZINC-DEPENDENT ENDOPOLYPHOSPHATASE"/>
    <property type="match status" value="1"/>
</dbReference>
<comment type="caution">
    <text evidence="2">The sequence shown here is derived from an EMBL/GenBank/DDBJ whole genome shotgun (WGS) entry which is preliminary data.</text>
</comment>
<dbReference type="RefSeq" id="WP_111390988.1">
    <property type="nucleotide sequence ID" value="NZ_QKTX01000001.1"/>
</dbReference>
<protein>
    <submittedName>
        <fullName evidence="2">Serine/threonine protein phosphatase 1</fullName>
    </submittedName>
</protein>
<name>A0A326S079_9BACT</name>
<sequence>MENNLIIAFGDIHGCYQAAAKAVRLSEELDAKAIFLGDYVDRGPSAVKTLQILIEAQKKHPDWIFIRGNHDQMLLDLIEEKASPMDIGTVLNGEFDYWQAAKSFFEWKELDAEGRKAIYDFLNGTILFHETRDFIFCHAVLRDTGEELGKKSMDELMWNYDYEPHWTGKRFIHGHLPIRSVSETGQGININTCCGYGGLLTGLIFDEINPIDYSTIQISENGGLA</sequence>
<dbReference type="GO" id="GO:0016791">
    <property type="term" value="F:phosphatase activity"/>
    <property type="evidence" value="ECO:0007669"/>
    <property type="project" value="TreeGrafter"/>
</dbReference>
<keyword evidence="3" id="KW-1185">Reference proteome</keyword>
<evidence type="ECO:0000313" key="2">
    <source>
        <dbReference type="EMBL" id="PZV87300.1"/>
    </source>
</evidence>
<dbReference type="InterPro" id="IPR029052">
    <property type="entry name" value="Metallo-depent_PP-like"/>
</dbReference>
<dbReference type="PRINTS" id="PR00114">
    <property type="entry name" value="STPHPHTASE"/>
</dbReference>
<organism evidence="2 3">
    <name type="scientific">Algoriphagus aquaeductus</name>
    <dbReference type="NCBI Taxonomy" id="475299"/>
    <lineage>
        <taxon>Bacteria</taxon>
        <taxon>Pseudomonadati</taxon>
        <taxon>Bacteroidota</taxon>
        <taxon>Cytophagia</taxon>
        <taxon>Cytophagales</taxon>
        <taxon>Cyclobacteriaceae</taxon>
        <taxon>Algoriphagus</taxon>
    </lineage>
</organism>
<dbReference type="GO" id="GO:0005737">
    <property type="term" value="C:cytoplasm"/>
    <property type="evidence" value="ECO:0007669"/>
    <property type="project" value="TreeGrafter"/>
</dbReference>
<dbReference type="SUPFAM" id="SSF56300">
    <property type="entry name" value="Metallo-dependent phosphatases"/>
    <property type="match status" value="1"/>
</dbReference>
<dbReference type="Proteomes" id="UP000248917">
    <property type="component" value="Unassembled WGS sequence"/>
</dbReference>
<dbReference type="GO" id="GO:0110154">
    <property type="term" value="P:RNA decapping"/>
    <property type="evidence" value="ECO:0007669"/>
    <property type="project" value="TreeGrafter"/>
</dbReference>
<dbReference type="InterPro" id="IPR006186">
    <property type="entry name" value="Ser/Thr-sp_prot-phosphatase"/>
</dbReference>
<dbReference type="EMBL" id="QKTX01000001">
    <property type="protein sequence ID" value="PZV87300.1"/>
    <property type="molecule type" value="Genomic_DNA"/>
</dbReference>
<dbReference type="AlphaFoldDB" id="A0A326S079"/>
<evidence type="ECO:0000259" key="1">
    <source>
        <dbReference type="Pfam" id="PF00149"/>
    </source>
</evidence>